<accession>A0A923HLS8</accession>
<dbReference type="Proteomes" id="UP000634011">
    <property type="component" value="Unassembled WGS sequence"/>
</dbReference>
<name>A0A923HLS8_9BURK</name>
<reference evidence="1" key="1">
    <citation type="submission" date="2020-08" db="EMBL/GenBank/DDBJ databases">
        <title>Novel species isolated from subtropical streams in China.</title>
        <authorList>
            <person name="Lu H."/>
        </authorList>
    </citation>
    <scope>NUCLEOTIDE SEQUENCE</scope>
    <source>
        <strain evidence="1">KACC 12607</strain>
    </source>
</reference>
<keyword evidence="2" id="KW-1185">Reference proteome</keyword>
<organism evidence="1 2">
    <name type="scientific">Undibacterium jejuense</name>
    <dbReference type="NCBI Taxonomy" id="1344949"/>
    <lineage>
        <taxon>Bacteria</taxon>
        <taxon>Pseudomonadati</taxon>
        <taxon>Pseudomonadota</taxon>
        <taxon>Betaproteobacteria</taxon>
        <taxon>Burkholderiales</taxon>
        <taxon>Oxalobacteraceae</taxon>
        <taxon>Undibacterium</taxon>
    </lineage>
</organism>
<evidence type="ECO:0000313" key="1">
    <source>
        <dbReference type="EMBL" id="MBC3864062.1"/>
    </source>
</evidence>
<dbReference type="AlphaFoldDB" id="A0A923HLS8"/>
<sequence length="272" mass="30967">MNMQALFLFCSKVCSSLQQKVGMKFPTSRTCYSLLSFLVPLALPSIVKAQNEEAVPQSVTVASTRDPQWMSYRKAHYTLEWLESYPKPKNFIRLTFQLWPKDLNESTEGVQFELVGEKTRMLLPFEPGLHVTIPKLKEAYEEDAEFRINRRAGTYFFQNTGSIKLNANGVYPVKELRVACNQLLSVLRDGSIKYRLQYIGKDCKGIEFSYPKTMGNPSIFFRDSEGKLTKLDKLIPSSKRSEVGVLYKFPTEADTGEIITETTPLLIGGLFE</sequence>
<evidence type="ECO:0000313" key="2">
    <source>
        <dbReference type="Proteomes" id="UP000634011"/>
    </source>
</evidence>
<proteinExistence type="predicted"/>
<protein>
    <submittedName>
        <fullName evidence="1">Uncharacterized protein</fullName>
    </submittedName>
</protein>
<dbReference type="EMBL" id="JACOFV010000021">
    <property type="protein sequence ID" value="MBC3864062.1"/>
    <property type="molecule type" value="Genomic_DNA"/>
</dbReference>
<gene>
    <name evidence="1" type="ORF">H8K32_18290</name>
</gene>
<comment type="caution">
    <text evidence="1">The sequence shown here is derived from an EMBL/GenBank/DDBJ whole genome shotgun (WGS) entry which is preliminary data.</text>
</comment>